<dbReference type="EMBL" id="ML996697">
    <property type="protein sequence ID" value="KAF2399650.1"/>
    <property type="molecule type" value="Genomic_DNA"/>
</dbReference>
<sequence>MSPVVWARYSSISWIFQKASRPLRRAKRSSPRSRAFRHEVRRRDGGCVVSGTLLLIRATIWFGGWKLCRLCRWPTVGAPLEGTEV</sequence>
<dbReference type="Proteomes" id="UP000799640">
    <property type="component" value="Unassembled WGS sequence"/>
</dbReference>
<protein>
    <submittedName>
        <fullName evidence="1">Uncharacterized protein</fullName>
    </submittedName>
</protein>
<proteinExistence type="predicted"/>
<evidence type="ECO:0000313" key="1">
    <source>
        <dbReference type="EMBL" id="KAF2399650.1"/>
    </source>
</evidence>
<accession>A0A6G1HUF3</accession>
<dbReference type="AlphaFoldDB" id="A0A6G1HUF3"/>
<evidence type="ECO:0000313" key="2">
    <source>
        <dbReference type="Proteomes" id="UP000799640"/>
    </source>
</evidence>
<gene>
    <name evidence="1" type="ORF">EJ06DRAFT_531173</name>
</gene>
<organism evidence="1 2">
    <name type="scientific">Trichodelitschia bisporula</name>
    <dbReference type="NCBI Taxonomy" id="703511"/>
    <lineage>
        <taxon>Eukaryota</taxon>
        <taxon>Fungi</taxon>
        <taxon>Dikarya</taxon>
        <taxon>Ascomycota</taxon>
        <taxon>Pezizomycotina</taxon>
        <taxon>Dothideomycetes</taxon>
        <taxon>Dothideomycetes incertae sedis</taxon>
        <taxon>Phaeotrichales</taxon>
        <taxon>Phaeotrichaceae</taxon>
        <taxon>Trichodelitschia</taxon>
    </lineage>
</organism>
<name>A0A6G1HUF3_9PEZI</name>
<reference evidence="1" key="1">
    <citation type="journal article" date="2020" name="Stud. Mycol.">
        <title>101 Dothideomycetes genomes: a test case for predicting lifestyles and emergence of pathogens.</title>
        <authorList>
            <person name="Haridas S."/>
            <person name="Albert R."/>
            <person name="Binder M."/>
            <person name="Bloem J."/>
            <person name="Labutti K."/>
            <person name="Salamov A."/>
            <person name="Andreopoulos B."/>
            <person name="Baker S."/>
            <person name="Barry K."/>
            <person name="Bills G."/>
            <person name="Bluhm B."/>
            <person name="Cannon C."/>
            <person name="Castanera R."/>
            <person name="Culley D."/>
            <person name="Daum C."/>
            <person name="Ezra D."/>
            <person name="Gonzalez J."/>
            <person name="Henrissat B."/>
            <person name="Kuo A."/>
            <person name="Liang C."/>
            <person name="Lipzen A."/>
            <person name="Lutzoni F."/>
            <person name="Magnuson J."/>
            <person name="Mondo S."/>
            <person name="Nolan M."/>
            <person name="Ohm R."/>
            <person name="Pangilinan J."/>
            <person name="Park H.-J."/>
            <person name="Ramirez L."/>
            <person name="Alfaro M."/>
            <person name="Sun H."/>
            <person name="Tritt A."/>
            <person name="Yoshinaga Y."/>
            <person name="Zwiers L.-H."/>
            <person name="Turgeon B."/>
            <person name="Goodwin S."/>
            <person name="Spatafora J."/>
            <person name="Crous P."/>
            <person name="Grigoriev I."/>
        </authorList>
    </citation>
    <scope>NUCLEOTIDE SEQUENCE</scope>
    <source>
        <strain evidence="1">CBS 262.69</strain>
    </source>
</reference>
<keyword evidence="2" id="KW-1185">Reference proteome</keyword>